<evidence type="ECO:0000313" key="3">
    <source>
        <dbReference type="Proteomes" id="UP000468735"/>
    </source>
</evidence>
<name>A0A6H9YR69_9ACTN</name>
<organism evidence="2 3">
    <name type="scientific">Actinomadura rudentiformis</name>
    <dbReference type="NCBI Taxonomy" id="359158"/>
    <lineage>
        <taxon>Bacteria</taxon>
        <taxon>Bacillati</taxon>
        <taxon>Actinomycetota</taxon>
        <taxon>Actinomycetes</taxon>
        <taxon>Streptosporangiales</taxon>
        <taxon>Thermomonosporaceae</taxon>
        <taxon>Actinomadura</taxon>
    </lineage>
</organism>
<feature type="signal peptide" evidence="1">
    <location>
        <begin position="1"/>
        <end position="29"/>
    </location>
</feature>
<feature type="chain" id="PRO_5026243808" description="SH3 domain-containing protein" evidence="1">
    <location>
        <begin position="30"/>
        <end position="119"/>
    </location>
</feature>
<evidence type="ECO:0008006" key="4">
    <source>
        <dbReference type="Google" id="ProtNLM"/>
    </source>
</evidence>
<dbReference type="RefSeq" id="WP_151566233.1">
    <property type="nucleotide sequence ID" value="NZ_WBMT01000019.1"/>
</dbReference>
<keyword evidence="3" id="KW-1185">Reference proteome</keyword>
<evidence type="ECO:0000313" key="2">
    <source>
        <dbReference type="EMBL" id="KAB2343430.1"/>
    </source>
</evidence>
<gene>
    <name evidence="2" type="ORF">F8566_35475</name>
</gene>
<sequence>MNKRSAARAACVAAVALSGLGLTVPAAMADGHTSGQASIQACSASVRAKVNIFVFSQPNPSSRILDTMMEGQLGCKLSTQNGPSYTAQLCGGSSRVWAYVNPSGSTASGWVMNKCLRAA</sequence>
<accession>A0A6H9YR69</accession>
<proteinExistence type="predicted"/>
<dbReference type="EMBL" id="WBMT01000019">
    <property type="protein sequence ID" value="KAB2343430.1"/>
    <property type="molecule type" value="Genomic_DNA"/>
</dbReference>
<protein>
    <recommendedName>
        <fullName evidence="4">SH3 domain-containing protein</fullName>
    </recommendedName>
</protein>
<comment type="caution">
    <text evidence="2">The sequence shown here is derived from an EMBL/GenBank/DDBJ whole genome shotgun (WGS) entry which is preliminary data.</text>
</comment>
<keyword evidence="1" id="KW-0732">Signal</keyword>
<evidence type="ECO:0000256" key="1">
    <source>
        <dbReference type="SAM" id="SignalP"/>
    </source>
</evidence>
<reference evidence="2 3" key="1">
    <citation type="submission" date="2019-09" db="EMBL/GenBank/DDBJ databases">
        <title>Actinomadura physcomitrii sp. nov., a novel actinomycete isolated from moss [Physcomitrium sphaericum (Ludw) Fuernr].</title>
        <authorList>
            <person name="Zhuang X."/>
            <person name="Liu C."/>
        </authorList>
    </citation>
    <scope>NUCLEOTIDE SEQUENCE [LARGE SCALE GENOMIC DNA]</scope>
    <source>
        <strain evidence="2 3">HMC1</strain>
    </source>
</reference>
<dbReference type="Proteomes" id="UP000468735">
    <property type="component" value="Unassembled WGS sequence"/>
</dbReference>
<dbReference type="AlphaFoldDB" id="A0A6H9YR69"/>